<evidence type="ECO:0000256" key="3">
    <source>
        <dbReference type="ARBA" id="ARBA00022692"/>
    </source>
</evidence>
<keyword evidence="5 7" id="KW-1133">Transmembrane helix</keyword>
<gene>
    <name evidence="9" type="ORF">KUTeg_018951</name>
</gene>
<feature type="transmembrane region" description="Helical" evidence="7">
    <location>
        <begin position="452"/>
        <end position="478"/>
    </location>
</feature>
<keyword evidence="10" id="KW-1185">Reference proteome</keyword>
<dbReference type="Proteomes" id="UP001217089">
    <property type="component" value="Unassembled WGS sequence"/>
</dbReference>
<dbReference type="EMBL" id="JARBDR010000917">
    <property type="protein sequence ID" value="KAJ8302555.1"/>
    <property type="molecule type" value="Genomic_DNA"/>
</dbReference>
<feature type="transmembrane region" description="Helical" evidence="7">
    <location>
        <begin position="263"/>
        <end position="280"/>
    </location>
</feature>
<dbReference type="InterPro" id="IPR002657">
    <property type="entry name" value="BilAc:Na_symport/Acr3"/>
</dbReference>
<evidence type="ECO:0000256" key="7">
    <source>
        <dbReference type="SAM" id="Phobius"/>
    </source>
</evidence>
<comment type="subcellular location">
    <subcellularLocation>
        <location evidence="1">Membrane</location>
        <topology evidence="1">Multi-pass membrane protein</topology>
    </subcellularLocation>
</comment>
<dbReference type="Gene3D" id="1.20.1530.20">
    <property type="match status" value="1"/>
</dbReference>
<sequence>MAKMTSKWYKHLQIVVLVVCMTRAANAHVDNGGFNISFSDDGDSVFQSNQTFKVDPVSSGGFSLIMDESKSILVEYYVLCQNGDDHFYLDIRSTDGGIFSIHNYDIINISCKSAQNEDNNGTTNQGYQLVNDNKDKMYIKNGTIKLNMYGVIIGGASIQFLLQRSNSSLNSSSELTGLIIVENMVTVFRRIRPVDTIFRVIIYFFLIFATLAFGCKLDLEVVKESLKKPIAPGIGLACQYVVMPLIGYGVAKVVTSQAPSVSLGIFVCGCCPGGGASNIYSHLLNGDLSLSITMTAISTVAALGMLPFWLYTLGQEFIDETANVSIPFVNILTTLIILIVPLFIGLFIKYKLPKVRKIFLKIVTPVTVVAIIILLTVGIYSNLYIFKLFKPRIVLAGCLLPYIGYLLGGIISLIFRQPWERVKTISIETGMQNTGIAIILMIVAFPPPYGEIAAVAPIASGVMTPLPVFVVTIVYLIYKRCNKDKYAKVPVKNGKQKEKGEGELDLVGEKLSAV</sequence>
<keyword evidence="3 7" id="KW-0812">Transmembrane</keyword>
<dbReference type="InterPro" id="IPR038770">
    <property type="entry name" value="Na+/solute_symporter_sf"/>
</dbReference>
<feature type="chain" id="PRO_5046183383" description="Ileal sodium/bile acid cotransporter" evidence="8">
    <location>
        <begin position="28"/>
        <end position="514"/>
    </location>
</feature>
<feature type="transmembrane region" description="Helical" evidence="7">
    <location>
        <begin position="393"/>
        <end position="415"/>
    </location>
</feature>
<feature type="transmembrane region" description="Helical" evidence="7">
    <location>
        <begin position="229"/>
        <end position="251"/>
    </location>
</feature>
<proteinExistence type="inferred from homology"/>
<feature type="transmembrane region" description="Helical" evidence="7">
    <location>
        <begin position="324"/>
        <end position="346"/>
    </location>
</feature>
<dbReference type="PANTHER" id="PTHR10361:SF28">
    <property type="entry name" value="P3 PROTEIN-RELATED"/>
    <property type="match status" value="1"/>
</dbReference>
<keyword evidence="4" id="KW-0813">Transport</keyword>
<feature type="transmembrane region" description="Helical" evidence="7">
    <location>
        <begin position="292"/>
        <end position="312"/>
    </location>
</feature>
<reference evidence="9 10" key="1">
    <citation type="submission" date="2022-12" db="EMBL/GenBank/DDBJ databases">
        <title>Chromosome-level genome of Tegillarca granosa.</title>
        <authorList>
            <person name="Kim J."/>
        </authorList>
    </citation>
    <scope>NUCLEOTIDE SEQUENCE [LARGE SCALE GENOMIC DNA]</scope>
    <source>
        <strain evidence="9">Teg-2019</strain>
        <tissue evidence="9">Adductor muscle</tissue>
    </source>
</reference>
<evidence type="ECO:0000256" key="2">
    <source>
        <dbReference type="ARBA" id="ARBA00006528"/>
    </source>
</evidence>
<organism evidence="9 10">
    <name type="scientific">Tegillarca granosa</name>
    <name type="common">Malaysian cockle</name>
    <name type="synonym">Anadara granosa</name>
    <dbReference type="NCBI Taxonomy" id="220873"/>
    <lineage>
        <taxon>Eukaryota</taxon>
        <taxon>Metazoa</taxon>
        <taxon>Spiralia</taxon>
        <taxon>Lophotrochozoa</taxon>
        <taxon>Mollusca</taxon>
        <taxon>Bivalvia</taxon>
        <taxon>Autobranchia</taxon>
        <taxon>Pteriomorphia</taxon>
        <taxon>Arcoida</taxon>
        <taxon>Arcoidea</taxon>
        <taxon>Arcidae</taxon>
        <taxon>Tegillarca</taxon>
    </lineage>
</organism>
<feature type="transmembrane region" description="Helical" evidence="7">
    <location>
        <begin position="358"/>
        <end position="381"/>
    </location>
</feature>
<feature type="signal peptide" evidence="8">
    <location>
        <begin position="1"/>
        <end position="27"/>
    </location>
</feature>
<feature type="transmembrane region" description="Helical" evidence="7">
    <location>
        <begin position="197"/>
        <end position="217"/>
    </location>
</feature>
<comment type="caution">
    <text evidence="9">The sequence shown here is derived from an EMBL/GenBank/DDBJ whole genome shotgun (WGS) entry which is preliminary data.</text>
</comment>
<keyword evidence="6 7" id="KW-0472">Membrane</keyword>
<dbReference type="InterPro" id="IPR004710">
    <property type="entry name" value="Bilac:Na_transpt"/>
</dbReference>
<keyword evidence="4" id="KW-0769">Symport</keyword>
<evidence type="ECO:0008006" key="11">
    <source>
        <dbReference type="Google" id="ProtNLM"/>
    </source>
</evidence>
<dbReference type="PANTHER" id="PTHR10361">
    <property type="entry name" value="SODIUM-BILE ACID COTRANSPORTER"/>
    <property type="match status" value="1"/>
</dbReference>
<evidence type="ECO:0000313" key="9">
    <source>
        <dbReference type="EMBL" id="KAJ8302555.1"/>
    </source>
</evidence>
<comment type="similarity">
    <text evidence="2">Belongs to the bile acid:sodium symporter (BASS) (TC 2.A.28) family.</text>
</comment>
<evidence type="ECO:0000256" key="5">
    <source>
        <dbReference type="ARBA" id="ARBA00022989"/>
    </source>
</evidence>
<dbReference type="Pfam" id="PF01758">
    <property type="entry name" value="SBF"/>
    <property type="match status" value="1"/>
</dbReference>
<evidence type="ECO:0000256" key="1">
    <source>
        <dbReference type="ARBA" id="ARBA00004141"/>
    </source>
</evidence>
<evidence type="ECO:0000313" key="10">
    <source>
        <dbReference type="Proteomes" id="UP001217089"/>
    </source>
</evidence>
<keyword evidence="8" id="KW-0732">Signal</keyword>
<evidence type="ECO:0000256" key="6">
    <source>
        <dbReference type="ARBA" id="ARBA00023136"/>
    </source>
</evidence>
<accession>A0ABQ9EBK6</accession>
<evidence type="ECO:0000256" key="8">
    <source>
        <dbReference type="SAM" id="SignalP"/>
    </source>
</evidence>
<evidence type="ECO:0000256" key="4">
    <source>
        <dbReference type="ARBA" id="ARBA00022847"/>
    </source>
</evidence>
<protein>
    <recommendedName>
        <fullName evidence="11">Ileal sodium/bile acid cotransporter</fullName>
    </recommendedName>
</protein>
<name>A0ABQ9EBK6_TEGGR</name>